<name>A0AAN7UE41_9MYCE</name>
<dbReference type="GO" id="GO:0070008">
    <property type="term" value="F:serine-type exopeptidase activity"/>
    <property type="evidence" value="ECO:0007669"/>
    <property type="project" value="InterPro"/>
</dbReference>
<keyword evidence="4" id="KW-0378">Hydrolase</keyword>
<dbReference type="SUPFAM" id="SSF53474">
    <property type="entry name" value="alpha/beta-Hydrolases"/>
    <property type="match status" value="1"/>
</dbReference>
<dbReference type="GO" id="GO:0008239">
    <property type="term" value="F:dipeptidyl-peptidase activity"/>
    <property type="evidence" value="ECO:0007669"/>
    <property type="project" value="TreeGrafter"/>
</dbReference>
<keyword evidence="3 6" id="KW-0732">Signal</keyword>
<evidence type="ECO:0000313" key="7">
    <source>
        <dbReference type="EMBL" id="KAK5579648.1"/>
    </source>
</evidence>
<reference evidence="7 8" key="1">
    <citation type="submission" date="2023-11" db="EMBL/GenBank/DDBJ databases">
        <title>Dfirmibasis_genome.</title>
        <authorList>
            <person name="Edelbroek B."/>
            <person name="Kjellin J."/>
            <person name="Jerlstrom-Hultqvist J."/>
            <person name="Soderbom F."/>
        </authorList>
    </citation>
    <scope>NUCLEOTIDE SEQUENCE [LARGE SCALE GENOMIC DNA]</scope>
    <source>
        <strain evidence="7 8">TNS-C-14</strain>
    </source>
</reference>
<gene>
    <name evidence="7" type="ORF">RB653_009333</name>
</gene>
<dbReference type="InterPro" id="IPR042269">
    <property type="entry name" value="Ser_carbopepase_S28_SKS"/>
</dbReference>
<feature type="signal peptide" evidence="6">
    <location>
        <begin position="1"/>
        <end position="22"/>
    </location>
</feature>
<organism evidence="7 8">
    <name type="scientific">Dictyostelium firmibasis</name>
    <dbReference type="NCBI Taxonomy" id="79012"/>
    <lineage>
        <taxon>Eukaryota</taxon>
        <taxon>Amoebozoa</taxon>
        <taxon>Evosea</taxon>
        <taxon>Eumycetozoa</taxon>
        <taxon>Dictyostelia</taxon>
        <taxon>Dictyosteliales</taxon>
        <taxon>Dictyosteliaceae</taxon>
        <taxon>Dictyostelium</taxon>
    </lineage>
</organism>
<keyword evidence="2" id="KW-0645">Protease</keyword>
<protein>
    <recommendedName>
        <fullName evidence="9">Serine protease K12H4.7</fullName>
    </recommendedName>
</protein>
<keyword evidence="5" id="KW-0325">Glycoprotein</keyword>
<evidence type="ECO:0000256" key="1">
    <source>
        <dbReference type="ARBA" id="ARBA00011079"/>
    </source>
</evidence>
<dbReference type="InterPro" id="IPR029058">
    <property type="entry name" value="AB_hydrolase_fold"/>
</dbReference>
<comment type="similarity">
    <text evidence="1">Belongs to the peptidase S28 family.</text>
</comment>
<dbReference type="Gene3D" id="1.20.120.980">
    <property type="entry name" value="Serine carboxypeptidase S28, SKS domain"/>
    <property type="match status" value="1"/>
</dbReference>
<evidence type="ECO:0000256" key="3">
    <source>
        <dbReference type="ARBA" id="ARBA00022729"/>
    </source>
</evidence>
<dbReference type="Proteomes" id="UP001344447">
    <property type="component" value="Unassembled WGS sequence"/>
</dbReference>
<keyword evidence="8" id="KW-1185">Reference proteome</keyword>
<proteinExistence type="inferred from homology"/>
<sequence>MKLLYICIIIFIVLSLYNGVEAKFKTPIGKKIDRMIRELNGEVPVFSNDTLIFDQNIDHYDYFNNNTFKQRYLVVDDYFTGDGPIFFYLAGEAPMGFFGFQEVQVVNWAQQFGALFIVLEHRYYGESYPVDDLSTHNLKYLTSQQALADAANFLSTYKQNNNLIDNQVVVFGCSYSGALSAWFRLKYPNLVVASVAPSGPVLAQLNYTGYFAQFSNSAESNCVSATQQATNQIMQLIGNENGRKQLEKTFNSCYSLSDPRDQYYFLYTITDALGGSDQMNNPPTWVLNSTCSTLLQNTDYVSNWAEIVNVGETQCNDFRLKSFIKQLRDTSINDNSGNRMWTYQTCVEFGYFSTAYPGTSVFPPVLNVEEQTKWCEEIYDIPGMTPNIDATNNYYGGQNIQGSNIMFTNGLLDPWHLLSVNEDNQAGTVKAVTYEAGHCGSLIATTNDDPISLTNAREEVLSFLKLVLSQ</sequence>
<accession>A0AAN7UE41</accession>
<dbReference type="InterPro" id="IPR008758">
    <property type="entry name" value="Peptidase_S28"/>
</dbReference>
<evidence type="ECO:0000256" key="5">
    <source>
        <dbReference type="ARBA" id="ARBA00023180"/>
    </source>
</evidence>
<evidence type="ECO:0000256" key="6">
    <source>
        <dbReference type="SAM" id="SignalP"/>
    </source>
</evidence>
<evidence type="ECO:0008006" key="9">
    <source>
        <dbReference type="Google" id="ProtNLM"/>
    </source>
</evidence>
<dbReference type="PANTHER" id="PTHR11010:SF28">
    <property type="entry name" value="SERINE PROTEASE K12H4.7"/>
    <property type="match status" value="1"/>
</dbReference>
<comment type="caution">
    <text evidence="7">The sequence shown here is derived from an EMBL/GenBank/DDBJ whole genome shotgun (WGS) entry which is preliminary data.</text>
</comment>
<evidence type="ECO:0000313" key="8">
    <source>
        <dbReference type="Proteomes" id="UP001344447"/>
    </source>
</evidence>
<dbReference type="Pfam" id="PF05577">
    <property type="entry name" value="Peptidase_S28"/>
    <property type="match status" value="1"/>
</dbReference>
<feature type="chain" id="PRO_5042964774" description="Serine protease K12H4.7" evidence="6">
    <location>
        <begin position="23"/>
        <end position="470"/>
    </location>
</feature>
<dbReference type="Gene3D" id="3.40.50.1820">
    <property type="entry name" value="alpha/beta hydrolase"/>
    <property type="match status" value="1"/>
</dbReference>
<dbReference type="GO" id="GO:0006508">
    <property type="term" value="P:proteolysis"/>
    <property type="evidence" value="ECO:0007669"/>
    <property type="project" value="UniProtKB-KW"/>
</dbReference>
<dbReference type="EMBL" id="JAVFKY010000003">
    <property type="protein sequence ID" value="KAK5579648.1"/>
    <property type="molecule type" value="Genomic_DNA"/>
</dbReference>
<evidence type="ECO:0000256" key="2">
    <source>
        <dbReference type="ARBA" id="ARBA00022670"/>
    </source>
</evidence>
<dbReference type="PANTHER" id="PTHR11010">
    <property type="entry name" value="PROTEASE S28 PRO-X CARBOXYPEPTIDASE-RELATED"/>
    <property type="match status" value="1"/>
</dbReference>
<evidence type="ECO:0000256" key="4">
    <source>
        <dbReference type="ARBA" id="ARBA00022801"/>
    </source>
</evidence>
<dbReference type="AlphaFoldDB" id="A0AAN7UE41"/>